<dbReference type="Gene3D" id="1.20.890.10">
    <property type="entry name" value="cAMP-dependent protein kinase regulatory subunit, dimerization-anchoring domain"/>
    <property type="match status" value="1"/>
</dbReference>
<accession>A0ABR3PBY1</accession>
<feature type="region of interest" description="Disordered" evidence="4">
    <location>
        <begin position="1"/>
        <end position="151"/>
    </location>
</feature>
<dbReference type="InterPro" id="IPR049629">
    <property type="entry name" value="DPY30_SDC1_DD"/>
</dbReference>
<gene>
    <name evidence="5" type="ORF">AAFC00_007014</name>
</gene>
<keyword evidence="3" id="KW-0539">Nucleus</keyword>
<evidence type="ECO:0000256" key="2">
    <source>
        <dbReference type="ARBA" id="ARBA00010849"/>
    </source>
</evidence>
<dbReference type="EMBL" id="JBFMKM010000010">
    <property type="protein sequence ID" value="KAL1303659.1"/>
    <property type="molecule type" value="Genomic_DNA"/>
</dbReference>
<comment type="similarity">
    <text evidence="2">Belongs to the dpy-30 family.</text>
</comment>
<dbReference type="CDD" id="cd22965">
    <property type="entry name" value="DD_DPY30_SDC1"/>
    <property type="match status" value="1"/>
</dbReference>
<keyword evidence="6" id="KW-1185">Reference proteome</keyword>
<sequence>MAEPVNGASSADVEMKEEGVEQINPVEAAPPFQPDQIQSEEDQTATTNGDAPESLPQVSGVADATTSSSAATIEPPAAAAIVEAPSVSSASTPQPPPPQQSQQPTTTPATAPTSAAPVTARESSTRPSSIPPTSGIAPPDRPSAHGSPTRVYLNQMVTPHLLEGMKYLAAYEPEKPLLWLSEFLAKRSAECEGE</sequence>
<evidence type="ECO:0000256" key="4">
    <source>
        <dbReference type="SAM" id="MobiDB-lite"/>
    </source>
</evidence>
<evidence type="ECO:0000313" key="6">
    <source>
        <dbReference type="Proteomes" id="UP001562354"/>
    </source>
</evidence>
<evidence type="ECO:0000313" key="5">
    <source>
        <dbReference type="EMBL" id="KAL1303659.1"/>
    </source>
</evidence>
<reference evidence="5 6" key="1">
    <citation type="submission" date="2024-07" db="EMBL/GenBank/DDBJ databases">
        <title>Draft sequence of the Neodothiora populina.</title>
        <authorList>
            <person name="Drown D.D."/>
            <person name="Schuette U.S."/>
            <person name="Buechlein A.B."/>
            <person name="Rusch D.R."/>
            <person name="Winton L.W."/>
            <person name="Adams G.A."/>
        </authorList>
    </citation>
    <scope>NUCLEOTIDE SEQUENCE [LARGE SCALE GENOMIC DNA]</scope>
    <source>
        <strain evidence="5 6">CPC 39397</strain>
    </source>
</reference>
<dbReference type="InterPro" id="IPR007858">
    <property type="entry name" value="Dpy-30_motif"/>
</dbReference>
<name>A0ABR3PBY1_9PEZI</name>
<comment type="subcellular location">
    <subcellularLocation>
        <location evidence="1">Nucleus</location>
    </subcellularLocation>
</comment>
<comment type="caution">
    <text evidence="5">The sequence shown here is derived from an EMBL/GenBank/DDBJ whole genome shotgun (WGS) entry which is preliminary data.</text>
</comment>
<protein>
    <submittedName>
        <fullName evidence="5">Uncharacterized protein</fullName>
    </submittedName>
</protein>
<dbReference type="RefSeq" id="XP_069199934.1">
    <property type="nucleotide sequence ID" value="XM_069347061.1"/>
</dbReference>
<dbReference type="GeneID" id="95980713"/>
<proteinExistence type="inferred from homology"/>
<feature type="compositionally biased region" description="Low complexity" evidence="4">
    <location>
        <begin position="100"/>
        <end position="134"/>
    </location>
</feature>
<evidence type="ECO:0000256" key="3">
    <source>
        <dbReference type="ARBA" id="ARBA00023242"/>
    </source>
</evidence>
<feature type="compositionally biased region" description="Low complexity" evidence="4">
    <location>
        <begin position="64"/>
        <end position="92"/>
    </location>
</feature>
<dbReference type="Proteomes" id="UP001562354">
    <property type="component" value="Unassembled WGS sequence"/>
</dbReference>
<organism evidence="5 6">
    <name type="scientific">Neodothiora populina</name>
    <dbReference type="NCBI Taxonomy" id="2781224"/>
    <lineage>
        <taxon>Eukaryota</taxon>
        <taxon>Fungi</taxon>
        <taxon>Dikarya</taxon>
        <taxon>Ascomycota</taxon>
        <taxon>Pezizomycotina</taxon>
        <taxon>Dothideomycetes</taxon>
        <taxon>Dothideomycetidae</taxon>
        <taxon>Dothideales</taxon>
        <taxon>Dothioraceae</taxon>
        <taxon>Neodothiora</taxon>
    </lineage>
</organism>
<evidence type="ECO:0000256" key="1">
    <source>
        <dbReference type="ARBA" id="ARBA00004123"/>
    </source>
</evidence>
<dbReference type="Pfam" id="PF05186">
    <property type="entry name" value="Dpy-30"/>
    <property type="match status" value="1"/>
</dbReference>